<organism evidence="3 5">
    <name type="scientific">Cucumis melo var. makuwa</name>
    <name type="common">Oriental melon</name>
    <dbReference type="NCBI Taxonomy" id="1194695"/>
    <lineage>
        <taxon>Eukaryota</taxon>
        <taxon>Viridiplantae</taxon>
        <taxon>Streptophyta</taxon>
        <taxon>Embryophyta</taxon>
        <taxon>Tracheophyta</taxon>
        <taxon>Spermatophyta</taxon>
        <taxon>Magnoliopsida</taxon>
        <taxon>eudicotyledons</taxon>
        <taxon>Gunneridae</taxon>
        <taxon>Pentapetalae</taxon>
        <taxon>rosids</taxon>
        <taxon>fabids</taxon>
        <taxon>Cucurbitales</taxon>
        <taxon>Cucurbitaceae</taxon>
        <taxon>Benincaseae</taxon>
        <taxon>Cucumis</taxon>
    </lineage>
</organism>
<reference evidence="4 5" key="1">
    <citation type="submission" date="2019-08" db="EMBL/GenBank/DDBJ databases">
        <title>Draft genome sequences of two oriental melons (Cucumis melo L. var makuwa).</title>
        <authorList>
            <person name="Kwon S.-Y."/>
        </authorList>
    </citation>
    <scope>NUCLEOTIDE SEQUENCE [LARGE SCALE GENOMIC DNA]</scope>
    <source>
        <strain evidence="5">cv. Chang Bougi</strain>
        <strain evidence="4">cv. SW 3</strain>
        <tissue evidence="3">Leaf</tissue>
    </source>
</reference>
<dbReference type="Proteomes" id="UP000321947">
    <property type="component" value="Unassembled WGS sequence"/>
</dbReference>
<feature type="compositionally biased region" description="Basic and acidic residues" evidence="1">
    <location>
        <begin position="69"/>
        <end position="82"/>
    </location>
</feature>
<feature type="region of interest" description="Disordered" evidence="1">
    <location>
        <begin position="37"/>
        <end position="82"/>
    </location>
</feature>
<accession>A0A5D3DTF8</accession>
<comment type="caution">
    <text evidence="3">The sequence shown here is derived from an EMBL/GenBank/DDBJ whole genome shotgun (WGS) entry which is preliminary data.</text>
</comment>
<protein>
    <submittedName>
        <fullName evidence="3">Uncharacterized protein</fullName>
    </submittedName>
</protein>
<dbReference type="EMBL" id="SSTD01003134">
    <property type="protein sequence ID" value="TYK27027.1"/>
    <property type="molecule type" value="Genomic_DNA"/>
</dbReference>
<gene>
    <name evidence="3" type="ORF">E5676_scaffold95G00040</name>
    <name evidence="2" type="ORF">E6C27_scaffold67G00780</name>
</gene>
<sequence>MTIQERLTIEGNAKLCLLELEALDEKRLEAQMLVTILGNSHNNDESESQVKERRRSFTPLSTPPQEAIEVVKKGKEDPGRCP</sequence>
<name>A0A5D3DTF8_CUCMM</name>
<dbReference type="EMBL" id="SSTE01016227">
    <property type="protein sequence ID" value="KAA0041737.1"/>
    <property type="molecule type" value="Genomic_DNA"/>
</dbReference>
<dbReference type="Proteomes" id="UP000321393">
    <property type="component" value="Unassembled WGS sequence"/>
</dbReference>
<dbReference type="AlphaFoldDB" id="A0A5D3DTF8"/>
<proteinExistence type="predicted"/>
<evidence type="ECO:0000313" key="2">
    <source>
        <dbReference type="EMBL" id="KAA0041737.1"/>
    </source>
</evidence>
<evidence type="ECO:0000313" key="4">
    <source>
        <dbReference type="Proteomes" id="UP000321393"/>
    </source>
</evidence>
<evidence type="ECO:0000313" key="5">
    <source>
        <dbReference type="Proteomes" id="UP000321947"/>
    </source>
</evidence>
<dbReference type="OrthoDB" id="10066679at2759"/>
<evidence type="ECO:0000313" key="3">
    <source>
        <dbReference type="EMBL" id="TYK27027.1"/>
    </source>
</evidence>
<feature type="compositionally biased region" description="Basic and acidic residues" evidence="1">
    <location>
        <begin position="42"/>
        <end position="51"/>
    </location>
</feature>
<evidence type="ECO:0000256" key="1">
    <source>
        <dbReference type="SAM" id="MobiDB-lite"/>
    </source>
</evidence>